<keyword evidence="2" id="KW-1185">Reference proteome</keyword>
<protein>
    <recommendedName>
        <fullName evidence="3">RNase H type-1 domain-containing protein</fullName>
    </recommendedName>
</protein>
<proteinExistence type="predicted"/>
<organism evidence="1 2">
    <name type="scientific">Gossypium stocksii</name>
    <dbReference type="NCBI Taxonomy" id="47602"/>
    <lineage>
        <taxon>Eukaryota</taxon>
        <taxon>Viridiplantae</taxon>
        <taxon>Streptophyta</taxon>
        <taxon>Embryophyta</taxon>
        <taxon>Tracheophyta</taxon>
        <taxon>Spermatophyta</taxon>
        <taxon>Magnoliopsida</taxon>
        <taxon>eudicotyledons</taxon>
        <taxon>Gunneridae</taxon>
        <taxon>Pentapetalae</taxon>
        <taxon>rosids</taxon>
        <taxon>malvids</taxon>
        <taxon>Malvales</taxon>
        <taxon>Malvaceae</taxon>
        <taxon>Malvoideae</taxon>
        <taxon>Gossypium</taxon>
    </lineage>
</organism>
<reference evidence="1 2" key="1">
    <citation type="journal article" date="2021" name="Plant Biotechnol. J.">
        <title>Multi-omics assisted identification of the key and species-specific regulatory components of drought-tolerant mechanisms in Gossypium stocksii.</title>
        <authorList>
            <person name="Yu D."/>
            <person name="Ke L."/>
            <person name="Zhang D."/>
            <person name="Wu Y."/>
            <person name="Sun Y."/>
            <person name="Mei J."/>
            <person name="Sun J."/>
            <person name="Sun Y."/>
        </authorList>
    </citation>
    <scope>NUCLEOTIDE SEQUENCE [LARGE SCALE GENOMIC DNA]</scope>
    <source>
        <strain evidence="2">cv. E1</strain>
        <tissue evidence="1">Leaf</tissue>
    </source>
</reference>
<sequence length="201" mass="22401">MSPSSPTALSCPVVPSQVGHPHDSSCRFDCYRFMESSLGQLPSYTWRSIWATKGILEAGICWRIGSSTKILAIPLPFVPQKDVRAWNGESMGEYTVRSAYNWLIHNHYGISTNRVDDSPGFSDTMACFQAVLTGAQMGFLNVKVEGDFFFMIRNLKEKRGKTHINGAAHAFATNGLKRNKATYLVDDVPAYALDANEVDWR</sequence>
<comment type="caution">
    <text evidence="1">The sequence shown here is derived from an EMBL/GenBank/DDBJ whole genome shotgun (WGS) entry which is preliminary data.</text>
</comment>
<evidence type="ECO:0000313" key="2">
    <source>
        <dbReference type="Proteomes" id="UP000828251"/>
    </source>
</evidence>
<dbReference type="AlphaFoldDB" id="A0A9D3W1Q4"/>
<accession>A0A9D3W1Q4</accession>
<evidence type="ECO:0000313" key="1">
    <source>
        <dbReference type="EMBL" id="KAH1107396.1"/>
    </source>
</evidence>
<evidence type="ECO:0008006" key="3">
    <source>
        <dbReference type="Google" id="ProtNLM"/>
    </source>
</evidence>
<dbReference type="Proteomes" id="UP000828251">
    <property type="component" value="Unassembled WGS sequence"/>
</dbReference>
<dbReference type="OrthoDB" id="997868at2759"/>
<dbReference type="EMBL" id="JAIQCV010000004">
    <property type="protein sequence ID" value="KAH1107396.1"/>
    <property type="molecule type" value="Genomic_DNA"/>
</dbReference>
<gene>
    <name evidence="1" type="ORF">J1N35_011164</name>
</gene>
<name>A0A9D3W1Q4_9ROSI</name>